<sequence length="114" mass="13163">MFLYMEHRVAGRCSITPLPHKDCEYWDLCPCHYLVVTAMSLKFTSFLSWDFGNANLLYRKFNFSSPLYRKCLASRPERAEGGLAQWLMPVIPALWEAEASGSREVRSSRPAWPT</sequence>
<proteinExistence type="predicted"/>
<organism evidence="1 2">
    <name type="scientific">Piliocolobus tephrosceles</name>
    <name type="common">Ugandan red Colobus</name>
    <dbReference type="NCBI Taxonomy" id="591936"/>
    <lineage>
        <taxon>Eukaryota</taxon>
        <taxon>Metazoa</taxon>
        <taxon>Chordata</taxon>
        <taxon>Craniata</taxon>
        <taxon>Vertebrata</taxon>
        <taxon>Euteleostomi</taxon>
        <taxon>Mammalia</taxon>
        <taxon>Eutheria</taxon>
        <taxon>Euarchontoglires</taxon>
        <taxon>Primates</taxon>
        <taxon>Haplorrhini</taxon>
        <taxon>Catarrhini</taxon>
        <taxon>Cercopithecidae</taxon>
        <taxon>Colobinae</taxon>
        <taxon>Piliocolobus</taxon>
    </lineage>
</organism>
<reference evidence="1" key="1">
    <citation type="submission" date="2025-08" db="UniProtKB">
        <authorList>
            <consortium name="Ensembl"/>
        </authorList>
    </citation>
    <scope>IDENTIFICATION</scope>
</reference>
<name>A0A8C9IJK7_9PRIM</name>
<reference evidence="1" key="2">
    <citation type="submission" date="2025-09" db="UniProtKB">
        <authorList>
            <consortium name="Ensembl"/>
        </authorList>
    </citation>
    <scope>IDENTIFICATION</scope>
</reference>
<dbReference type="Ensembl" id="ENSPTET00000047503.1">
    <property type="protein sequence ID" value="ENSPTEP00000034840.1"/>
    <property type="gene ID" value="ENSPTEG00000033003.1"/>
</dbReference>
<evidence type="ECO:0000313" key="1">
    <source>
        <dbReference type="Ensembl" id="ENSPTEP00000034840.1"/>
    </source>
</evidence>
<evidence type="ECO:0000313" key="2">
    <source>
        <dbReference type="Proteomes" id="UP000694416"/>
    </source>
</evidence>
<dbReference type="Proteomes" id="UP000694416">
    <property type="component" value="Unplaced"/>
</dbReference>
<dbReference type="AlphaFoldDB" id="A0A8C9IJK7"/>
<keyword evidence="2" id="KW-1185">Reference proteome</keyword>
<protein>
    <submittedName>
        <fullName evidence="1">Uncharacterized protein</fullName>
    </submittedName>
</protein>
<accession>A0A8C9IJK7</accession>